<dbReference type="RefSeq" id="WP_283213604.1">
    <property type="nucleotide sequence ID" value="NZ_JASGBI010000001.1"/>
</dbReference>
<keyword evidence="2" id="KW-0808">Transferase</keyword>
<protein>
    <submittedName>
        <fullName evidence="2">Polysaccharide pyruvyl transferase family protein</fullName>
    </submittedName>
</protein>
<evidence type="ECO:0000259" key="1">
    <source>
        <dbReference type="Pfam" id="PF04230"/>
    </source>
</evidence>
<dbReference type="GO" id="GO:0016740">
    <property type="term" value="F:transferase activity"/>
    <property type="evidence" value="ECO:0007669"/>
    <property type="project" value="UniProtKB-KW"/>
</dbReference>
<dbReference type="EMBL" id="JASGBI010000001">
    <property type="protein sequence ID" value="MDI9240255.1"/>
    <property type="molecule type" value="Genomic_DNA"/>
</dbReference>
<dbReference type="InterPro" id="IPR007345">
    <property type="entry name" value="Polysacch_pyruvyl_Trfase"/>
</dbReference>
<comment type="caution">
    <text evidence="2">The sequence shown here is derived from an EMBL/GenBank/DDBJ whole genome shotgun (WGS) entry which is preliminary data.</text>
</comment>
<feature type="domain" description="Polysaccharide pyruvyl transferase" evidence="1">
    <location>
        <begin position="17"/>
        <end position="314"/>
    </location>
</feature>
<dbReference type="PANTHER" id="PTHR36836:SF1">
    <property type="entry name" value="COLANIC ACID BIOSYNTHESIS PROTEIN WCAK"/>
    <property type="match status" value="1"/>
</dbReference>
<dbReference type="Proteomes" id="UP001321580">
    <property type="component" value="Unassembled WGS sequence"/>
</dbReference>
<proteinExistence type="predicted"/>
<dbReference type="PANTHER" id="PTHR36836">
    <property type="entry name" value="COLANIC ACID BIOSYNTHESIS PROTEIN WCAK"/>
    <property type="match status" value="1"/>
</dbReference>
<organism evidence="2 3">
    <name type="scientific">Lysobacter stagni</name>
    <dbReference type="NCBI Taxonomy" id="3045172"/>
    <lineage>
        <taxon>Bacteria</taxon>
        <taxon>Pseudomonadati</taxon>
        <taxon>Pseudomonadota</taxon>
        <taxon>Gammaproteobacteria</taxon>
        <taxon>Lysobacterales</taxon>
        <taxon>Lysobacteraceae</taxon>
        <taxon>Lysobacter</taxon>
    </lineage>
</organism>
<keyword evidence="3" id="KW-1185">Reference proteome</keyword>
<evidence type="ECO:0000313" key="3">
    <source>
        <dbReference type="Proteomes" id="UP001321580"/>
    </source>
</evidence>
<name>A0ABT6XJB9_9GAMM</name>
<dbReference type="Pfam" id="PF04230">
    <property type="entry name" value="PS_pyruv_trans"/>
    <property type="match status" value="1"/>
</dbReference>
<evidence type="ECO:0000313" key="2">
    <source>
        <dbReference type="EMBL" id="MDI9240255.1"/>
    </source>
</evidence>
<reference evidence="2 3" key="1">
    <citation type="submission" date="2023-05" db="EMBL/GenBank/DDBJ databases">
        <title>Lysobacter sp. strain LF1 Genome sequencing and assembly.</title>
        <authorList>
            <person name="Jung Y."/>
        </authorList>
    </citation>
    <scope>NUCLEOTIDE SEQUENCE [LARGE SCALE GENOMIC DNA]</scope>
    <source>
        <strain evidence="2 3">LF1</strain>
    </source>
</reference>
<sequence length="388" mass="41910">MSPHLRTAFTGYYGMCNFGDDLFGVLCAAAARRYWNADPRLIGPPLAGVDADATWPLPRALYGSGGAIGKAARLLGFARGLRGTDVLVMGGGSVINARESFRQPMMLSAQARGRLQLAAVGVSIGPFADAASEEAAARFARHFAYLSVRDHRSFELAQRMGLERIVHRGRDLAGLLPMVSAPLPAATDDDRSVPRIGLAPCCYSVRADHPAPTPERWHEDCANALARMAARTPLQVDVFSLNGHPVHGDAALARDLHARLRASGIPVRVRQYAGGDPMAMVQAIRGCDAFISARLHGAIVAYVCSIPFAIVDYHPKCRDFADDVGLAAHLRIDERSNGEETFTQVLDALLNDRACRPLLSPDVYAREAQDIFQCAPWSNIPDFATRAA</sequence>
<gene>
    <name evidence="2" type="ORF">QLQ15_15200</name>
</gene>
<accession>A0ABT6XJB9</accession>